<keyword evidence="5 6" id="KW-0472">Membrane</keyword>
<organism evidence="7 8">
    <name type="scientific">Cognatilysobacter xinjiangensis</name>
    <dbReference type="NCBI Taxonomy" id="546892"/>
    <lineage>
        <taxon>Bacteria</taxon>
        <taxon>Pseudomonadati</taxon>
        <taxon>Pseudomonadota</taxon>
        <taxon>Gammaproteobacteria</taxon>
        <taxon>Lysobacterales</taxon>
        <taxon>Lysobacteraceae</taxon>
        <taxon>Cognatilysobacter</taxon>
    </lineage>
</organism>
<comment type="similarity">
    <text evidence="2">Belongs to the TerC family.</text>
</comment>
<feature type="transmembrane region" description="Helical" evidence="6">
    <location>
        <begin position="100"/>
        <end position="123"/>
    </location>
</feature>
<dbReference type="InterPro" id="IPR022369">
    <property type="entry name" value="Integral_membrane_TerC_rswitch"/>
</dbReference>
<evidence type="ECO:0000313" key="8">
    <source>
        <dbReference type="Proteomes" id="UP000643403"/>
    </source>
</evidence>
<feature type="transmembrane region" description="Helical" evidence="6">
    <location>
        <begin position="218"/>
        <end position="246"/>
    </location>
</feature>
<feature type="transmembrane region" description="Helical" evidence="6">
    <location>
        <begin position="25"/>
        <end position="46"/>
    </location>
</feature>
<dbReference type="EMBL" id="BMXY01000005">
    <property type="protein sequence ID" value="GGZ71909.1"/>
    <property type="molecule type" value="Genomic_DNA"/>
</dbReference>
<evidence type="ECO:0000256" key="1">
    <source>
        <dbReference type="ARBA" id="ARBA00004141"/>
    </source>
</evidence>
<gene>
    <name evidence="7" type="primary">ygjT</name>
    <name evidence="7" type="ORF">GCM10008101_27680</name>
</gene>
<feature type="transmembrane region" description="Helical" evidence="6">
    <location>
        <begin position="281"/>
        <end position="299"/>
    </location>
</feature>
<sequence>MSERCVPVPVIPYRSLPLETIASPLMWTAFGGLVVLALLADLVLMRHGGPHRVTFKEALGWSVGWVAVAVAFGGWLWWYVSQQSGPDAGQRIALEYFTGYLIEKSLAVDNIFVFLMLFTYFAVPEEQRQKVLVIGVLGAIVLRAIMIFAGALLLAKFHWILYVFGAFLLLTGVKMLWAAGKEPDLENNPLLRWLTGHVPLTRGYVGSKLSVIENGKRLYTPLFIVIVMIGITDLIFAVDSIPAIFAITEDPFVVLTSNVFAVLGLRAMFFLLAGMADRFHLLPYGLAVVLIFIGAKMLAVDLFKIPVLVSLAVVATIIGFTVVLSLLRPQRSTPAA</sequence>
<protein>
    <submittedName>
        <fullName evidence="7">Membrane protein</fullName>
    </submittedName>
</protein>
<feature type="transmembrane region" description="Helical" evidence="6">
    <location>
        <begin position="130"/>
        <end position="153"/>
    </location>
</feature>
<feature type="transmembrane region" description="Helical" evidence="6">
    <location>
        <begin position="305"/>
        <end position="327"/>
    </location>
</feature>
<proteinExistence type="inferred from homology"/>
<evidence type="ECO:0000256" key="6">
    <source>
        <dbReference type="SAM" id="Phobius"/>
    </source>
</evidence>
<name>A0ABQ3C7X0_9GAMM</name>
<feature type="transmembrane region" description="Helical" evidence="6">
    <location>
        <begin position="58"/>
        <end position="80"/>
    </location>
</feature>
<comment type="subcellular location">
    <subcellularLocation>
        <location evidence="1">Membrane</location>
        <topology evidence="1">Multi-pass membrane protein</topology>
    </subcellularLocation>
</comment>
<keyword evidence="4 6" id="KW-1133">Transmembrane helix</keyword>
<feature type="transmembrane region" description="Helical" evidence="6">
    <location>
        <begin position="252"/>
        <end position="274"/>
    </location>
</feature>
<comment type="caution">
    <text evidence="7">The sequence shown here is derived from an EMBL/GenBank/DDBJ whole genome shotgun (WGS) entry which is preliminary data.</text>
</comment>
<dbReference type="Pfam" id="PF03741">
    <property type="entry name" value="TerC"/>
    <property type="match status" value="1"/>
</dbReference>
<evidence type="ECO:0000256" key="4">
    <source>
        <dbReference type="ARBA" id="ARBA00022989"/>
    </source>
</evidence>
<keyword evidence="8" id="KW-1185">Reference proteome</keyword>
<evidence type="ECO:0000313" key="7">
    <source>
        <dbReference type="EMBL" id="GGZ71909.1"/>
    </source>
</evidence>
<dbReference type="Proteomes" id="UP000643403">
    <property type="component" value="Unassembled WGS sequence"/>
</dbReference>
<accession>A0ABQ3C7X0</accession>
<evidence type="ECO:0000256" key="3">
    <source>
        <dbReference type="ARBA" id="ARBA00022692"/>
    </source>
</evidence>
<evidence type="ECO:0000256" key="2">
    <source>
        <dbReference type="ARBA" id="ARBA00007511"/>
    </source>
</evidence>
<keyword evidence="3 6" id="KW-0812">Transmembrane</keyword>
<dbReference type="PANTHER" id="PTHR30238:SF0">
    <property type="entry name" value="THYLAKOID MEMBRANE PROTEIN TERC, CHLOROPLASTIC"/>
    <property type="match status" value="1"/>
</dbReference>
<evidence type="ECO:0000256" key="5">
    <source>
        <dbReference type="ARBA" id="ARBA00023136"/>
    </source>
</evidence>
<feature type="transmembrane region" description="Helical" evidence="6">
    <location>
        <begin position="159"/>
        <end position="177"/>
    </location>
</feature>
<dbReference type="NCBIfam" id="TIGR03718">
    <property type="entry name" value="R_switched_Alx"/>
    <property type="match status" value="1"/>
</dbReference>
<reference evidence="8" key="1">
    <citation type="journal article" date="2019" name="Int. J. Syst. Evol. Microbiol.">
        <title>The Global Catalogue of Microorganisms (GCM) 10K type strain sequencing project: providing services to taxonomists for standard genome sequencing and annotation.</title>
        <authorList>
            <consortium name="The Broad Institute Genomics Platform"/>
            <consortium name="The Broad Institute Genome Sequencing Center for Infectious Disease"/>
            <person name="Wu L."/>
            <person name="Ma J."/>
        </authorList>
    </citation>
    <scope>NUCLEOTIDE SEQUENCE [LARGE SCALE GENOMIC DNA]</scope>
    <source>
        <strain evidence="8">KCTC 22558</strain>
    </source>
</reference>
<dbReference type="PANTHER" id="PTHR30238">
    <property type="entry name" value="MEMBRANE BOUND PREDICTED REDOX MODULATOR"/>
    <property type="match status" value="1"/>
</dbReference>
<dbReference type="InterPro" id="IPR005496">
    <property type="entry name" value="Integral_membrane_TerC"/>
</dbReference>